<proteinExistence type="predicted"/>
<dbReference type="AlphaFoldDB" id="A0A8E5HTU9"/>
<organism evidence="1 2">
    <name type="scientific">Ustilaginoidea virens</name>
    <name type="common">Rice false smut fungus</name>
    <name type="synonym">Villosiclava virens</name>
    <dbReference type="NCBI Taxonomy" id="1159556"/>
    <lineage>
        <taxon>Eukaryota</taxon>
        <taxon>Fungi</taxon>
        <taxon>Dikarya</taxon>
        <taxon>Ascomycota</taxon>
        <taxon>Pezizomycotina</taxon>
        <taxon>Sordariomycetes</taxon>
        <taxon>Hypocreomycetidae</taxon>
        <taxon>Hypocreales</taxon>
        <taxon>Clavicipitaceae</taxon>
        <taxon>Ustilaginoidea</taxon>
    </lineage>
</organism>
<protein>
    <submittedName>
        <fullName evidence="1">Uncharacterized protein</fullName>
    </submittedName>
</protein>
<dbReference type="EMBL" id="CP072756">
    <property type="protein sequence ID" value="QUC21119.1"/>
    <property type="molecule type" value="Genomic_DNA"/>
</dbReference>
<keyword evidence="2" id="KW-1185">Reference proteome</keyword>
<sequence length="83" mass="8959">MLCCELMDAGRNPPSSTHQPTWRCIGCRPSRLSLETDRPDPKSGRLSLTAVGAVLARFCLPGVRPSTLPPSDESVDVVTLPLE</sequence>
<accession>A0A8E5HTU9</accession>
<dbReference type="Proteomes" id="UP000027002">
    <property type="component" value="Chromosome 4"/>
</dbReference>
<gene>
    <name evidence="1" type="ORF">UV8b_05362</name>
</gene>
<reference evidence="1" key="1">
    <citation type="submission" date="2020-03" db="EMBL/GenBank/DDBJ databases">
        <title>A mixture of massive structural variations and highly conserved coding sequences in Ustilaginoidea virens genome.</title>
        <authorList>
            <person name="Zhang K."/>
            <person name="Zhao Z."/>
            <person name="Zhang Z."/>
            <person name="Li Y."/>
            <person name="Hsiang T."/>
            <person name="Sun W."/>
        </authorList>
    </citation>
    <scope>NUCLEOTIDE SEQUENCE</scope>
    <source>
        <strain evidence="1">UV-8b</strain>
    </source>
</reference>
<dbReference type="RefSeq" id="XP_042998792.1">
    <property type="nucleotide sequence ID" value="XM_043142859.1"/>
</dbReference>
<evidence type="ECO:0000313" key="1">
    <source>
        <dbReference type="EMBL" id="QUC21119.1"/>
    </source>
</evidence>
<name>A0A8E5HTU9_USTVR</name>
<evidence type="ECO:0000313" key="2">
    <source>
        <dbReference type="Proteomes" id="UP000027002"/>
    </source>
</evidence>
<dbReference type="KEGG" id="uvi:66066139"/>
<dbReference type="GeneID" id="66066139"/>